<proteinExistence type="predicted"/>
<reference evidence="2" key="1">
    <citation type="journal article" date="2011" name="PLoS Genet.">
        <title>Genomic analysis of the necrotrophic fungal pathogens Sclerotinia sclerotiorum and Botrytis cinerea.</title>
        <authorList>
            <person name="Amselem J."/>
            <person name="Cuomo C.A."/>
            <person name="van Kan J.A."/>
            <person name="Viaud M."/>
            <person name="Benito E.P."/>
            <person name="Couloux A."/>
            <person name="Coutinho P.M."/>
            <person name="de Vries R.P."/>
            <person name="Dyer P.S."/>
            <person name="Fillinger S."/>
            <person name="Fournier E."/>
            <person name="Gout L."/>
            <person name="Hahn M."/>
            <person name="Kohn L."/>
            <person name="Lapalu N."/>
            <person name="Plummer K.M."/>
            <person name="Pradier J.M."/>
            <person name="Quevillon E."/>
            <person name="Sharon A."/>
            <person name="Simon A."/>
            <person name="ten Have A."/>
            <person name="Tudzynski B."/>
            <person name="Tudzynski P."/>
            <person name="Wincker P."/>
            <person name="Andrew M."/>
            <person name="Anthouard V."/>
            <person name="Beever R.E."/>
            <person name="Beffa R."/>
            <person name="Benoit I."/>
            <person name="Bouzid O."/>
            <person name="Brault B."/>
            <person name="Chen Z."/>
            <person name="Choquer M."/>
            <person name="Collemare J."/>
            <person name="Cotton P."/>
            <person name="Danchin E.G."/>
            <person name="Da Silva C."/>
            <person name="Gautier A."/>
            <person name="Giraud C."/>
            <person name="Giraud T."/>
            <person name="Gonzalez C."/>
            <person name="Grossetete S."/>
            <person name="Guldener U."/>
            <person name="Henrissat B."/>
            <person name="Howlett B.J."/>
            <person name="Kodira C."/>
            <person name="Kretschmer M."/>
            <person name="Lappartient A."/>
            <person name="Leroch M."/>
            <person name="Levis C."/>
            <person name="Mauceli E."/>
            <person name="Neuveglise C."/>
            <person name="Oeser B."/>
            <person name="Pearson M."/>
            <person name="Poulain J."/>
            <person name="Poussereau N."/>
            <person name="Quesneville H."/>
            <person name="Rascle C."/>
            <person name="Schumacher J."/>
            <person name="Segurens B."/>
            <person name="Sexton A."/>
            <person name="Silva E."/>
            <person name="Sirven C."/>
            <person name="Soanes D.M."/>
            <person name="Talbot N.J."/>
            <person name="Templeton M."/>
            <person name="Yandava C."/>
            <person name="Yarden O."/>
            <person name="Zeng Q."/>
            <person name="Rollins J.A."/>
            <person name="Lebrun M.H."/>
            <person name="Dickman M."/>
        </authorList>
    </citation>
    <scope>NUCLEOTIDE SEQUENCE [LARGE SCALE GENOMIC DNA]</scope>
    <source>
        <strain evidence="2">ATCC 18683 / 1980 / Ss-1</strain>
    </source>
</reference>
<sequence>MPQRPLEPFSVEAENARLEMEAFYTRTGETIQNVYWWDFQLFLAQSLDKAARLEGRICGKGCNRYDSRGNDWNIKL</sequence>
<evidence type="ECO:0000313" key="1">
    <source>
        <dbReference type="EMBL" id="EDN97149.1"/>
    </source>
</evidence>
<dbReference type="InParanoid" id="A7E9U7"/>
<dbReference type="Proteomes" id="UP000001312">
    <property type="component" value="Unassembled WGS sequence"/>
</dbReference>
<keyword evidence="2" id="KW-1185">Reference proteome</keyword>
<dbReference type="HOGENOM" id="CLU_2655950_0_0_1"/>
<dbReference type="KEGG" id="ssl:SS1G_02077"/>
<dbReference type="EMBL" id="CH476622">
    <property type="protein sequence ID" value="EDN97149.1"/>
    <property type="molecule type" value="Genomic_DNA"/>
</dbReference>
<accession>A7E9U7</accession>
<dbReference type="RefSeq" id="XP_001597881.1">
    <property type="nucleotide sequence ID" value="XM_001597831.1"/>
</dbReference>
<gene>
    <name evidence="1" type="ORF">SS1G_02077</name>
</gene>
<organism evidence="1 2">
    <name type="scientific">Sclerotinia sclerotiorum (strain ATCC 18683 / 1980 / Ss-1)</name>
    <name type="common">White mold</name>
    <name type="synonym">Whetzelinia sclerotiorum</name>
    <dbReference type="NCBI Taxonomy" id="665079"/>
    <lineage>
        <taxon>Eukaryota</taxon>
        <taxon>Fungi</taxon>
        <taxon>Dikarya</taxon>
        <taxon>Ascomycota</taxon>
        <taxon>Pezizomycotina</taxon>
        <taxon>Leotiomycetes</taxon>
        <taxon>Helotiales</taxon>
        <taxon>Sclerotiniaceae</taxon>
        <taxon>Sclerotinia</taxon>
    </lineage>
</organism>
<evidence type="ECO:0000313" key="2">
    <source>
        <dbReference type="Proteomes" id="UP000001312"/>
    </source>
</evidence>
<dbReference type="GeneID" id="5493523"/>
<name>A7E9U7_SCLS1</name>
<protein>
    <submittedName>
        <fullName evidence="1">Uncharacterized protein</fullName>
    </submittedName>
</protein>
<dbReference type="AlphaFoldDB" id="A7E9U7"/>